<dbReference type="InterPro" id="IPR011990">
    <property type="entry name" value="TPR-like_helical_dom_sf"/>
</dbReference>
<name>A0A1D2KDQ4_BROTH</name>
<reference evidence="2 3" key="1">
    <citation type="submission" date="2017-09" db="EMBL/GenBank/DDBJ databases">
        <title>Complete Genome Sequences of Two Strains of the Meat Spoilage Bacterium Brochothrix thermosphacta Isolated from Ground Chicken.</title>
        <authorList>
            <person name="Paoli G.C."/>
            <person name="Wijey C."/>
            <person name="Chen C.-Y."/>
            <person name="Nguyen L."/>
            <person name="Yan X."/>
            <person name="Irwin P.L."/>
        </authorList>
    </citation>
    <scope>NUCLEOTIDE SEQUENCE [LARGE SCALE GENOMIC DNA]</scope>
    <source>
        <strain evidence="2 3">BI</strain>
    </source>
</reference>
<dbReference type="PROSITE" id="PS50005">
    <property type="entry name" value="TPR"/>
    <property type="match status" value="1"/>
</dbReference>
<dbReference type="RefSeq" id="WP_069125959.1">
    <property type="nucleotide sequence ID" value="NZ_CP023483.1"/>
</dbReference>
<gene>
    <name evidence="2" type="ORF">CNY62_07200</name>
</gene>
<dbReference type="Pfam" id="PF14559">
    <property type="entry name" value="TPR_19"/>
    <property type="match status" value="1"/>
</dbReference>
<keyword evidence="3" id="KW-1185">Reference proteome</keyword>
<sequence length="505" mass="58184">MPESDSTRIHFLNPTPEFYFAKGTKAFEQSDLPAAIKYLTRAAGLAPKNTLIICQLAICYTENGECEKSNELLSDALKIEYKPYFYYFMANNYAYLANFKQAIYYSRRYLQEKPRGEYAGPARELVAVLEERFEAEQQDEAVKPLVRESTPLERQQQAVVDQVESYVKEGYVDKAVRYLETAMLTETLPIYALELSVLYYRNNRKSEAEALIAGIETAYEGHYLARCHRAISAYYSGDWQLFQSYVTQLEAIYPFTSHEQLQYAIVKTLAKDYEGALAIFTKLNENIGAHRKFYFYASKAAFYSGNQALADYYWQQFGNYDTTEPYANIWREMNDDNIIEADAQLMFSLLNSTEQADRLMALMLVHLTKNKVEALLFSYHFTPGFFTEMEKGFYADTSIITNSKQTLAYKNGGFTKQVALALSAEGCKVTRETIDVYKLLFRFTTEQTEKGIICQEEDQEALVAALLHENQQKMADKLTKRTLIKRFGVTQGQLNKYIKKIQAYK</sequence>
<dbReference type="Proteomes" id="UP000243591">
    <property type="component" value="Chromosome"/>
</dbReference>
<proteinExistence type="predicted"/>
<dbReference type="SUPFAM" id="SSF48452">
    <property type="entry name" value="TPR-like"/>
    <property type="match status" value="2"/>
</dbReference>
<feature type="repeat" description="TPR" evidence="1">
    <location>
        <begin position="16"/>
        <end position="49"/>
    </location>
</feature>
<evidence type="ECO:0000313" key="3">
    <source>
        <dbReference type="Proteomes" id="UP000243591"/>
    </source>
</evidence>
<protein>
    <recommendedName>
        <fullName evidence="4">Tetratricopeptide repeat protein</fullName>
    </recommendedName>
</protein>
<dbReference type="InterPro" id="IPR019734">
    <property type="entry name" value="TPR_rpt"/>
</dbReference>
<dbReference type="Gene3D" id="1.25.40.10">
    <property type="entry name" value="Tetratricopeptide repeat domain"/>
    <property type="match status" value="2"/>
</dbReference>
<dbReference type="AlphaFoldDB" id="A0A1D2KDQ4"/>
<keyword evidence="1" id="KW-0802">TPR repeat</keyword>
<dbReference type="EMBL" id="CP023483">
    <property type="protein sequence ID" value="ATF26194.1"/>
    <property type="molecule type" value="Genomic_DNA"/>
</dbReference>
<accession>A0A1D2KDQ4</accession>
<evidence type="ECO:0000256" key="1">
    <source>
        <dbReference type="PROSITE-ProRule" id="PRU00339"/>
    </source>
</evidence>
<dbReference type="STRING" id="2756.BFR44_10145"/>
<dbReference type="OrthoDB" id="600613at2"/>
<dbReference type="KEGG" id="bths:CNY62_07200"/>
<organism evidence="2 3">
    <name type="scientific">Brochothrix thermosphacta</name>
    <name type="common">Microbacterium thermosphactum</name>
    <dbReference type="NCBI Taxonomy" id="2756"/>
    <lineage>
        <taxon>Bacteria</taxon>
        <taxon>Bacillati</taxon>
        <taxon>Bacillota</taxon>
        <taxon>Bacilli</taxon>
        <taxon>Bacillales</taxon>
        <taxon>Listeriaceae</taxon>
        <taxon>Brochothrix</taxon>
    </lineage>
</organism>
<evidence type="ECO:0008006" key="4">
    <source>
        <dbReference type="Google" id="ProtNLM"/>
    </source>
</evidence>
<evidence type="ECO:0000313" key="2">
    <source>
        <dbReference type="EMBL" id="ATF26194.1"/>
    </source>
</evidence>